<dbReference type="eggNOG" id="COG3706">
    <property type="taxonomic scope" value="Bacteria"/>
</dbReference>
<dbReference type="InterPro" id="IPR000160">
    <property type="entry name" value="GGDEF_dom"/>
</dbReference>
<dbReference type="GO" id="GO:1902201">
    <property type="term" value="P:negative regulation of bacterial-type flagellum-dependent cell motility"/>
    <property type="evidence" value="ECO:0007669"/>
    <property type="project" value="TreeGrafter"/>
</dbReference>
<dbReference type="PROSITE" id="PS50887">
    <property type="entry name" value="GGDEF"/>
    <property type="match status" value="1"/>
</dbReference>
<evidence type="ECO:0000256" key="3">
    <source>
        <dbReference type="ARBA" id="ARBA00034247"/>
    </source>
</evidence>
<dbReference type="GO" id="GO:0043709">
    <property type="term" value="P:cell adhesion involved in single-species biofilm formation"/>
    <property type="evidence" value="ECO:0007669"/>
    <property type="project" value="TreeGrafter"/>
</dbReference>
<evidence type="ECO:0000256" key="4">
    <source>
        <dbReference type="SAM" id="Phobius"/>
    </source>
</evidence>
<reference evidence="6" key="1">
    <citation type="submission" date="2009-12" db="EMBL/GenBank/DDBJ databases">
        <title>Complete sequence of Dickeya dadantii Ech586.</title>
        <authorList>
            <consortium name="US DOE Joint Genome Institute"/>
            <person name="Lucas S."/>
            <person name="Copeland A."/>
            <person name="Lapidus A."/>
            <person name="Glavina del Rio T."/>
            <person name="Tice H."/>
            <person name="Bruce D."/>
            <person name="Goodwin L."/>
            <person name="Pitluck S."/>
            <person name="Munk A.C."/>
            <person name="Brettin T."/>
            <person name="Detter J.C."/>
            <person name="Han C."/>
            <person name="Tapia R."/>
            <person name="Larimer F."/>
            <person name="Land M."/>
            <person name="Hauser L."/>
            <person name="Kyrpides N."/>
            <person name="Mikhailova N."/>
            <person name="Balakrishnan V."/>
            <person name="Glasner J."/>
            <person name="Perna N.T."/>
        </authorList>
    </citation>
    <scope>NUCLEOTIDE SEQUENCE [LARGE SCALE GENOMIC DNA]</scope>
    <source>
        <strain evidence="6">Ech586</strain>
    </source>
</reference>
<dbReference type="Pfam" id="PF00990">
    <property type="entry name" value="GGDEF"/>
    <property type="match status" value="1"/>
</dbReference>
<feature type="transmembrane region" description="Helical" evidence="4">
    <location>
        <begin position="74"/>
        <end position="90"/>
    </location>
</feature>
<feature type="transmembrane region" description="Helical" evidence="4">
    <location>
        <begin position="51"/>
        <end position="69"/>
    </location>
</feature>
<dbReference type="PANTHER" id="PTHR45138:SF9">
    <property type="entry name" value="DIGUANYLATE CYCLASE DGCM-RELATED"/>
    <property type="match status" value="1"/>
</dbReference>
<dbReference type="GO" id="GO:0052621">
    <property type="term" value="F:diguanylate cyclase activity"/>
    <property type="evidence" value="ECO:0007669"/>
    <property type="project" value="UniProtKB-EC"/>
</dbReference>
<dbReference type="NCBIfam" id="TIGR00254">
    <property type="entry name" value="GGDEF"/>
    <property type="match status" value="1"/>
</dbReference>
<dbReference type="KEGG" id="ddc:Dd586_2877"/>
<feature type="transmembrane region" description="Helical" evidence="4">
    <location>
        <begin position="12"/>
        <end position="31"/>
    </location>
</feature>
<keyword evidence="4" id="KW-1133">Transmembrane helix</keyword>
<keyword evidence="7" id="KW-1185">Reference proteome</keyword>
<accession>D2BSV0</accession>
<comment type="catalytic activity">
    <reaction evidence="3">
        <text>2 GTP = 3',3'-c-di-GMP + 2 diphosphate</text>
        <dbReference type="Rhea" id="RHEA:24898"/>
        <dbReference type="ChEBI" id="CHEBI:33019"/>
        <dbReference type="ChEBI" id="CHEBI:37565"/>
        <dbReference type="ChEBI" id="CHEBI:58805"/>
        <dbReference type="EC" id="2.7.7.65"/>
    </reaction>
</comment>
<dbReference type="CDD" id="cd01949">
    <property type="entry name" value="GGDEF"/>
    <property type="match status" value="1"/>
</dbReference>
<dbReference type="GO" id="GO:0005886">
    <property type="term" value="C:plasma membrane"/>
    <property type="evidence" value="ECO:0007669"/>
    <property type="project" value="TreeGrafter"/>
</dbReference>
<protein>
    <recommendedName>
        <fullName evidence="2">diguanylate cyclase</fullName>
        <ecNumber evidence="2">2.7.7.65</ecNumber>
    </recommendedName>
</protein>
<dbReference type="Gene3D" id="3.30.70.270">
    <property type="match status" value="1"/>
</dbReference>
<feature type="transmembrane region" description="Helical" evidence="4">
    <location>
        <begin position="110"/>
        <end position="128"/>
    </location>
</feature>
<name>D2BSV0_DICZ5</name>
<evidence type="ECO:0000313" key="6">
    <source>
        <dbReference type="EMBL" id="ACZ77713.1"/>
    </source>
</evidence>
<dbReference type="EMBL" id="CP001836">
    <property type="protein sequence ID" value="ACZ77713.1"/>
    <property type="molecule type" value="Genomic_DNA"/>
</dbReference>
<keyword evidence="4" id="KW-0812">Transmembrane</keyword>
<organism evidence="6 7">
    <name type="scientific">Dickeya zeae (strain Ech586)</name>
    <name type="common">Dickeya dadantii (strain Ech586)</name>
    <dbReference type="NCBI Taxonomy" id="590409"/>
    <lineage>
        <taxon>Bacteria</taxon>
        <taxon>Pseudomonadati</taxon>
        <taxon>Pseudomonadota</taxon>
        <taxon>Gammaproteobacteria</taxon>
        <taxon>Enterobacterales</taxon>
        <taxon>Pectobacteriaceae</taxon>
        <taxon>Dickeya</taxon>
        <taxon>Dickeya parazeae</taxon>
    </lineage>
</organism>
<gene>
    <name evidence="6" type="ordered locus">Dd586_2877</name>
</gene>
<proteinExistence type="predicted"/>
<feature type="domain" description="GGDEF" evidence="5">
    <location>
        <begin position="165"/>
        <end position="294"/>
    </location>
</feature>
<sequence>MLQSSSVRFRCGVILLACMALTAAAIVAINAGSPLGTSREIMSSPGLYIDIFFLMLLIFTLWNVTCVFVDGRPLSGAITGLILWIAAGAFDVMDEIVSQPQWVGYFCEDLLKLSGMLLTVISVYRIILRMNSRFSVAQTSALYDELTRLPNRRYFVETLSNTTNKKMSMMIIDIDFFKHINDSRGHDVGDEVLSRFGDQLKDISVTALKVFRIGGEEFAVIGEGLSRYEVIRYAEAICRDARNIRLDDGQGISVSIGVGFRKVGESQQSLIKKTDKALYRAKENGRNRIELADN</sequence>
<evidence type="ECO:0000256" key="2">
    <source>
        <dbReference type="ARBA" id="ARBA00012528"/>
    </source>
</evidence>
<dbReference type="SUPFAM" id="SSF55073">
    <property type="entry name" value="Nucleotide cyclase"/>
    <property type="match status" value="1"/>
</dbReference>
<keyword evidence="4" id="KW-0472">Membrane</keyword>
<comment type="pathway">
    <text evidence="1">Purine metabolism; 3',5'-cyclic di-GMP biosynthesis.</text>
</comment>
<dbReference type="SMART" id="SM00267">
    <property type="entry name" value="GGDEF"/>
    <property type="match status" value="1"/>
</dbReference>
<evidence type="ECO:0000259" key="5">
    <source>
        <dbReference type="PROSITE" id="PS50887"/>
    </source>
</evidence>
<dbReference type="PANTHER" id="PTHR45138">
    <property type="entry name" value="REGULATORY COMPONENTS OF SENSORY TRANSDUCTION SYSTEM"/>
    <property type="match status" value="1"/>
</dbReference>
<dbReference type="InterPro" id="IPR050469">
    <property type="entry name" value="Diguanylate_Cyclase"/>
</dbReference>
<dbReference type="AlphaFoldDB" id="D2BSV0"/>
<dbReference type="InterPro" id="IPR043128">
    <property type="entry name" value="Rev_trsase/Diguanyl_cyclase"/>
</dbReference>
<dbReference type="HOGENOM" id="CLU_000445_11_1_6"/>
<dbReference type="STRING" id="590409.Dd586_2877"/>
<dbReference type="InterPro" id="IPR029787">
    <property type="entry name" value="Nucleotide_cyclase"/>
</dbReference>
<dbReference type="EC" id="2.7.7.65" evidence="2"/>
<evidence type="ECO:0000256" key="1">
    <source>
        <dbReference type="ARBA" id="ARBA00004665"/>
    </source>
</evidence>
<dbReference type="Proteomes" id="UP000001446">
    <property type="component" value="Chromosome"/>
</dbReference>
<evidence type="ECO:0000313" key="7">
    <source>
        <dbReference type="Proteomes" id="UP000001446"/>
    </source>
</evidence>